<dbReference type="GO" id="GO:0046513">
    <property type="term" value="P:ceramide biosynthetic process"/>
    <property type="evidence" value="ECO:0007669"/>
    <property type="project" value="InterPro"/>
</dbReference>
<dbReference type="EMBL" id="JARKIB010000041">
    <property type="protein sequence ID" value="KAJ7758679.1"/>
    <property type="molecule type" value="Genomic_DNA"/>
</dbReference>
<feature type="region of interest" description="Disordered" evidence="10">
    <location>
        <begin position="1"/>
        <end position="51"/>
    </location>
</feature>
<evidence type="ECO:0000256" key="1">
    <source>
        <dbReference type="ARBA" id="ARBA00004477"/>
    </source>
</evidence>
<feature type="compositionally biased region" description="Acidic residues" evidence="10">
    <location>
        <begin position="382"/>
        <end position="393"/>
    </location>
</feature>
<dbReference type="Pfam" id="PF03798">
    <property type="entry name" value="TRAM_LAG1_CLN8"/>
    <property type="match status" value="1"/>
</dbReference>
<dbReference type="GO" id="GO:0005789">
    <property type="term" value="C:endoplasmic reticulum membrane"/>
    <property type="evidence" value="ECO:0007669"/>
    <property type="project" value="UniProtKB-SubCell"/>
</dbReference>
<evidence type="ECO:0000256" key="9">
    <source>
        <dbReference type="PROSITE-ProRule" id="PRU00205"/>
    </source>
</evidence>
<keyword evidence="7 9" id="KW-0472">Membrane</keyword>
<evidence type="ECO:0000259" key="12">
    <source>
        <dbReference type="PROSITE" id="PS50922"/>
    </source>
</evidence>
<accession>A0AAD7JB84</accession>
<dbReference type="PANTHER" id="PTHR12560">
    <property type="entry name" value="LONGEVITY ASSURANCE FACTOR 1 LAG1"/>
    <property type="match status" value="1"/>
</dbReference>
<keyword evidence="3" id="KW-0808">Transferase</keyword>
<dbReference type="AlphaFoldDB" id="A0AAD7JB84"/>
<feature type="transmembrane region" description="Helical" evidence="11">
    <location>
        <begin position="246"/>
        <end position="264"/>
    </location>
</feature>
<keyword evidence="8" id="KW-0325">Glycoprotein</keyword>
<evidence type="ECO:0000256" key="10">
    <source>
        <dbReference type="SAM" id="MobiDB-lite"/>
    </source>
</evidence>
<name>A0AAD7JB84_9AGAR</name>
<dbReference type="GO" id="GO:0050291">
    <property type="term" value="F:sphingosine N-acyltransferase activity"/>
    <property type="evidence" value="ECO:0007669"/>
    <property type="project" value="InterPro"/>
</dbReference>
<feature type="domain" description="TLC" evidence="12">
    <location>
        <begin position="162"/>
        <end position="373"/>
    </location>
</feature>
<evidence type="ECO:0000256" key="11">
    <source>
        <dbReference type="SAM" id="Phobius"/>
    </source>
</evidence>
<feature type="transmembrane region" description="Helical" evidence="11">
    <location>
        <begin position="216"/>
        <end position="234"/>
    </location>
</feature>
<keyword evidence="14" id="KW-1185">Reference proteome</keyword>
<evidence type="ECO:0000256" key="4">
    <source>
        <dbReference type="ARBA" id="ARBA00022692"/>
    </source>
</evidence>
<evidence type="ECO:0000313" key="13">
    <source>
        <dbReference type="EMBL" id="KAJ7758679.1"/>
    </source>
</evidence>
<proteinExistence type="inferred from homology"/>
<evidence type="ECO:0000256" key="5">
    <source>
        <dbReference type="ARBA" id="ARBA00022824"/>
    </source>
</evidence>
<feature type="transmembrane region" description="Helical" evidence="11">
    <location>
        <begin position="345"/>
        <end position="365"/>
    </location>
</feature>
<sequence length="464" mass="53389">MHPPHKRGKPAALKPKAGGPSHHFSDSIEPQTPLAAQTPLRPGFPIPPRPTPPPRVSPLLRWAVEPAESLHILLVPLVLYLNWEFLLPHLLPALHPRHSNPFAPCFLLAHRVPTSDPPRYTAGPHDIPFVAYNVVLFSLLRQLITGPLARRVGRFFGLTRAGKLERFGEQAYAFVYFLVFGAWGVRIMGQLPTWWYRTEYFWIDYPHTALPPSLKRYYLLQTAYWVQQFLVLVLGLEKPRKDYRELVAHHVVTLFLVVTSYVMNLTYIGSAIYMSMDIPDMFLALSKLLNYIQWNTVNNFVLAAFVLSWGYFRHYLNLLILWSVWFQFEDYIPSPETFPPRVWHTAFAALVLLQALNLFWGYLIVRIVVRVVTTSKAADVRSDDEDEGEDEPLEPERERRKGGERSQSRRGGEDERERRRGNGNGCVVEGEKGEEGEKEKEKNDNTTNADRNRDEGSGRRDDLI</sequence>
<feature type="region of interest" description="Disordered" evidence="10">
    <location>
        <begin position="379"/>
        <end position="464"/>
    </location>
</feature>
<comment type="similarity">
    <text evidence="2">Belongs to the sphingosine N-acyltransferase family.</text>
</comment>
<feature type="compositionally biased region" description="Basic and acidic residues" evidence="10">
    <location>
        <begin position="394"/>
        <end position="420"/>
    </location>
</feature>
<evidence type="ECO:0000313" key="14">
    <source>
        <dbReference type="Proteomes" id="UP001215598"/>
    </source>
</evidence>
<feature type="transmembrane region" description="Helical" evidence="11">
    <location>
        <begin position="301"/>
        <end position="325"/>
    </location>
</feature>
<feature type="compositionally biased region" description="Pro residues" evidence="10">
    <location>
        <begin position="42"/>
        <end position="51"/>
    </location>
</feature>
<keyword evidence="4 9" id="KW-0812">Transmembrane</keyword>
<dbReference type="Proteomes" id="UP001215598">
    <property type="component" value="Unassembled WGS sequence"/>
</dbReference>
<dbReference type="PANTHER" id="PTHR12560:SF11">
    <property type="entry name" value="CERAMIDE SYNTHASE LAC1-RELATED"/>
    <property type="match status" value="1"/>
</dbReference>
<feature type="transmembrane region" description="Helical" evidence="11">
    <location>
        <begin position="171"/>
        <end position="196"/>
    </location>
</feature>
<protein>
    <submittedName>
        <fullName evidence="13">Longevity assurance proteins LAG1 LAC1</fullName>
    </submittedName>
</protein>
<dbReference type="InterPro" id="IPR016439">
    <property type="entry name" value="Lag1/Lac1-like"/>
</dbReference>
<gene>
    <name evidence="13" type="ORF">B0H16DRAFT_642326</name>
</gene>
<evidence type="ECO:0000256" key="7">
    <source>
        <dbReference type="ARBA" id="ARBA00023136"/>
    </source>
</evidence>
<dbReference type="PROSITE" id="PS50922">
    <property type="entry name" value="TLC"/>
    <property type="match status" value="1"/>
</dbReference>
<comment type="subcellular location">
    <subcellularLocation>
        <location evidence="1">Endoplasmic reticulum membrane</location>
        <topology evidence="1">Multi-pass membrane protein</topology>
    </subcellularLocation>
</comment>
<reference evidence="13" key="1">
    <citation type="submission" date="2023-03" db="EMBL/GenBank/DDBJ databases">
        <title>Massive genome expansion in bonnet fungi (Mycena s.s.) driven by repeated elements and novel gene families across ecological guilds.</title>
        <authorList>
            <consortium name="Lawrence Berkeley National Laboratory"/>
            <person name="Harder C.B."/>
            <person name="Miyauchi S."/>
            <person name="Viragh M."/>
            <person name="Kuo A."/>
            <person name="Thoen E."/>
            <person name="Andreopoulos B."/>
            <person name="Lu D."/>
            <person name="Skrede I."/>
            <person name="Drula E."/>
            <person name="Henrissat B."/>
            <person name="Morin E."/>
            <person name="Kohler A."/>
            <person name="Barry K."/>
            <person name="LaButti K."/>
            <person name="Morin E."/>
            <person name="Salamov A."/>
            <person name="Lipzen A."/>
            <person name="Mereny Z."/>
            <person name="Hegedus B."/>
            <person name="Baldrian P."/>
            <person name="Stursova M."/>
            <person name="Weitz H."/>
            <person name="Taylor A."/>
            <person name="Grigoriev I.V."/>
            <person name="Nagy L.G."/>
            <person name="Martin F."/>
            <person name="Kauserud H."/>
        </authorList>
    </citation>
    <scope>NUCLEOTIDE SEQUENCE</scope>
    <source>
        <strain evidence="13">CBHHK182m</strain>
    </source>
</reference>
<evidence type="ECO:0000256" key="3">
    <source>
        <dbReference type="ARBA" id="ARBA00022679"/>
    </source>
</evidence>
<evidence type="ECO:0000256" key="2">
    <source>
        <dbReference type="ARBA" id="ARBA00009808"/>
    </source>
</evidence>
<evidence type="ECO:0000256" key="6">
    <source>
        <dbReference type="ARBA" id="ARBA00022989"/>
    </source>
</evidence>
<keyword evidence="5" id="KW-0256">Endoplasmic reticulum</keyword>
<evidence type="ECO:0000256" key="8">
    <source>
        <dbReference type="ARBA" id="ARBA00023180"/>
    </source>
</evidence>
<keyword evidence="6 11" id="KW-1133">Transmembrane helix</keyword>
<comment type="caution">
    <text evidence="13">The sequence shown here is derived from an EMBL/GenBank/DDBJ whole genome shotgun (WGS) entry which is preliminary data.</text>
</comment>
<organism evidence="13 14">
    <name type="scientific">Mycena metata</name>
    <dbReference type="NCBI Taxonomy" id="1033252"/>
    <lineage>
        <taxon>Eukaryota</taxon>
        <taxon>Fungi</taxon>
        <taxon>Dikarya</taxon>
        <taxon>Basidiomycota</taxon>
        <taxon>Agaricomycotina</taxon>
        <taxon>Agaricomycetes</taxon>
        <taxon>Agaricomycetidae</taxon>
        <taxon>Agaricales</taxon>
        <taxon>Marasmiineae</taxon>
        <taxon>Mycenaceae</taxon>
        <taxon>Mycena</taxon>
    </lineage>
</organism>
<feature type="compositionally biased region" description="Basic and acidic residues" evidence="10">
    <location>
        <begin position="429"/>
        <end position="464"/>
    </location>
</feature>
<dbReference type="InterPro" id="IPR006634">
    <property type="entry name" value="TLC-dom"/>
</dbReference>
<dbReference type="SMART" id="SM00724">
    <property type="entry name" value="TLC"/>
    <property type="match status" value="1"/>
</dbReference>